<dbReference type="SUPFAM" id="SSF103473">
    <property type="entry name" value="MFS general substrate transporter"/>
    <property type="match status" value="1"/>
</dbReference>
<dbReference type="RefSeq" id="WP_206656838.1">
    <property type="nucleotide sequence ID" value="NZ_CP071182.1"/>
</dbReference>
<comment type="subcellular location">
    <subcellularLocation>
        <location evidence="1">Cell membrane</location>
        <topology evidence="1">Multi-pass membrane protein</topology>
    </subcellularLocation>
</comment>
<proteinExistence type="inferred from homology"/>
<evidence type="ECO:0000313" key="11">
    <source>
        <dbReference type="Proteomes" id="UP000663505"/>
    </source>
</evidence>
<feature type="transmembrane region" description="Helical" evidence="8">
    <location>
        <begin position="339"/>
        <end position="363"/>
    </location>
</feature>
<dbReference type="Gene3D" id="1.20.1250.20">
    <property type="entry name" value="MFS general substrate transporter like domains"/>
    <property type="match status" value="1"/>
</dbReference>
<feature type="transmembrane region" description="Helical" evidence="8">
    <location>
        <begin position="51"/>
        <end position="68"/>
    </location>
</feature>
<dbReference type="InterPro" id="IPR005828">
    <property type="entry name" value="MFS_sugar_transport-like"/>
</dbReference>
<keyword evidence="11" id="KW-1185">Reference proteome</keyword>
<dbReference type="FunFam" id="1.20.1250.20:FF:000134">
    <property type="entry name" value="MFS sugar transporter protein"/>
    <property type="match status" value="1"/>
</dbReference>
<evidence type="ECO:0000256" key="5">
    <source>
        <dbReference type="ARBA" id="ARBA00022989"/>
    </source>
</evidence>
<dbReference type="NCBIfam" id="TIGR00879">
    <property type="entry name" value="SP"/>
    <property type="match status" value="1"/>
</dbReference>
<dbReference type="PROSITE" id="PS00217">
    <property type="entry name" value="SUGAR_TRANSPORT_2"/>
    <property type="match status" value="1"/>
</dbReference>
<evidence type="ECO:0000256" key="6">
    <source>
        <dbReference type="ARBA" id="ARBA00023136"/>
    </source>
</evidence>
<dbReference type="Proteomes" id="UP000663505">
    <property type="component" value="Chromosome"/>
</dbReference>
<evidence type="ECO:0000256" key="3">
    <source>
        <dbReference type="ARBA" id="ARBA00022448"/>
    </source>
</evidence>
<dbReference type="KEGG" id="afx:JZ786_24440"/>
<evidence type="ECO:0000259" key="9">
    <source>
        <dbReference type="PROSITE" id="PS50850"/>
    </source>
</evidence>
<dbReference type="PRINTS" id="PR00171">
    <property type="entry name" value="SUGRTRNSPORT"/>
</dbReference>
<keyword evidence="5 8" id="KW-1133">Transmembrane helix</keyword>
<dbReference type="AlphaFoldDB" id="A0A9X7Z7L6"/>
<dbReference type="GO" id="GO:0022857">
    <property type="term" value="F:transmembrane transporter activity"/>
    <property type="evidence" value="ECO:0007669"/>
    <property type="project" value="InterPro"/>
</dbReference>
<dbReference type="PANTHER" id="PTHR48020">
    <property type="entry name" value="PROTON MYO-INOSITOL COTRANSPORTER"/>
    <property type="match status" value="1"/>
</dbReference>
<feature type="transmembrane region" description="Helical" evidence="8">
    <location>
        <begin position="80"/>
        <end position="97"/>
    </location>
</feature>
<evidence type="ECO:0000256" key="4">
    <source>
        <dbReference type="ARBA" id="ARBA00022692"/>
    </source>
</evidence>
<feature type="transmembrane region" description="Helical" evidence="8">
    <location>
        <begin position="168"/>
        <end position="187"/>
    </location>
</feature>
<dbReference type="PROSITE" id="PS50850">
    <property type="entry name" value="MFS"/>
    <property type="match status" value="1"/>
</dbReference>
<keyword evidence="6 8" id="KW-0472">Membrane</keyword>
<feature type="transmembrane region" description="Helical" evidence="8">
    <location>
        <begin position="12"/>
        <end position="39"/>
    </location>
</feature>
<sequence length="447" mass="48626">MDYTPTSKKRVFSVFVFGALADVLFGYDLGVVGVALLFIKVQMHLSPVLQGWVVSSLLIGAMIGGASSGKLADRFGRKPIILSTAIAFAIGAVGAALSPNVALLILFRFIMGLGVGASSVVVTIYLSEMSPTESRGNLTSLNQFMVILGILLAYIVDYLLSPLHAWRLMFGIALIPAIAVFIGMYFGPETPRWLIKNGFETEARKVLETITTSVDDRFKEMKNVIETEKKRHRSRIMTPKMRLAIVAAMGIAIFPQIMGVNSITYYAPSILIKVGFTTSAAIIANVGIGALELLMTIVAMKLIDHVGRKPLLLIGSIGMAITMFVNAICFHLMKSGTSHTLGILVLASIAIYIACFGVSWGTIVRVFISEILPLEFRGSGMGYVYFFNWVFNFLVGLTFPVILGSFGADIMFFIFAVICIAAFVFVALLVPETKQRSLEEIELTLNA</sequence>
<dbReference type="PROSITE" id="PS00216">
    <property type="entry name" value="SUGAR_TRANSPORT_1"/>
    <property type="match status" value="2"/>
</dbReference>
<name>A0A9X7Z7L6_9BACL</name>
<evidence type="ECO:0000256" key="1">
    <source>
        <dbReference type="ARBA" id="ARBA00004651"/>
    </source>
</evidence>
<feature type="transmembrane region" description="Helical" evidence="8">
    <location>
        <begin position="138"/>
        <end position="156"/>
    </location>
</feature>
<feature type="transmembrane region" description="Helical" evidence="8">
    <location>
        <begin position="279"/>
        <end position="299"/>
    </location>
</feature>
<feature type="transmembrane region" description="Helical" evidence="8">
    <location>
        <begin position="243"/>
        <end position="267"/>
    </location>
</feature>
<feature type="transmembrane region" description="Helical" evidence="8">
    <location>
        <begin position="103"/>
        <end position="126"/>
    </location>
</feature>
<dbReference type="Pfam" id="PF00083">
    <property type="entry name" value="Sugar_tr"/>
    <property type="match status" value="1"/>
</dbReference>
<feature type="domain" description="Major facilitator superfamily (MFS) profile" evidence="9">
    <location>
        <begin position="14"/>
        <end position="434"/>
    </location>
</feature>
<keyword evidence="3 7" id="KW-0813">Transport</keyword>
<accession>A0A9X7Z7L6</accession>
<feature type="transmembrane region" description="Helical" evidence="8">
    <location>
        <begin position="410"/>
        <end position="430"/>
    </location>
</feature>
<comment type="similarity">
    <text evidence="2 7">Belongs to the major facilitator superfamily. Sugar transporter (TC 2.A.1.1) family.</text>
</comment>
<reference evidence="10 11" key="1">
    <citation type="submission" date="2021-02" db="EMBL/GenBank/DDBJ databases">
        <title>Alicyclobacillus curvatus sp. nov. and Alicyclobacillus mengziensis sp. nov., two acidophilic bacteria isolated from acid mine drainage.</title>
        <authorList>
            <person name="Huang Y."/>
        </authorList>
    </citation>
    <scope>NUCLEOTIDE SEQUENCE [LARGE SCALE GENOMIC DNA]</scope>
    <source>
        <strain evidence="10 11">S30H14</strain>
    </source>
</reference>
<dbReference type="PANTHER" id="PTHR48020:SF12">
    <property type="entry name" value="PROTON MYO-INOSITOL COTRANSPORTER"/>
    <property type="match status" value="1"/>
</dbReference>
<protein>
    <submittedName>
        <fullName evidence="10">Sugar porter family MFS transporter</fullName>
    </submittedName>
</protein>
<evidence type="ECO:0000256" key="2">
    <source>
        <dbReference type="ARBA" id="ARBA00010992"/>
    </source>
</evidence>
<evidence type="ECO:0000256" key="7">
    <source>
        <dbReference type="RuleBase" id="RU003346"/>
    </source>
</evidence>
<evidence type="ECO:0000256" key="8">
    <source>
        <dbReference type="SAM" id="Phobius"/>
    </source>
</evidence>
<dbReference type="EMBL" id="CP071182">
    <property type="protein sequence ID" value="QSO47491.1"/>
    <property type="molecule type" value="Genomic_DNA"/>
</dbReference>
<gene>
    <name evidence="10" type="ORF">JZ786_24440</name>
</gene>
<feature type="transmembrane region" description="Helical" evidence="8">
    <location>
        <begin position="383"/>
        <end position="404"/>
    </location>
</feature>
<dbReference type="InterPro" id="IPR005829">
    <property type="entry name" value="Sugar_transporter_CS"/>
</dbReference>
<dbReference type="GO" id="GO:0005886">
    <property type="term" value="C:plasma membrane"/>
    <property type="evidence" value="ECO:0007669"/>
    <property type="project" value="UniProtKB-SubCell"/>
</dbReference>
<dbReference type="InterPro" id="IPR020846">
    <property type="entry name" value="MFS_dom"/>
</dbReference>
<dbReference type="InterPro" id="IPR050814">
    <property type="entry name" value="Myo-inositol_Transporter"/>
</dbReference>
<dbReference type="InterPro" id="IPR036259">
    <property type="entry name" value="MFS_trans_sf"/>
</dbReference>
<organism evidence="10 11">
    <name type="scientific">Alicyclobacillus mengziensis</name>
    <dbReference type="NCBI Taxonomy" id="2931921"/>
    <lineage>
        <taxon>Bacteria</taxon>
        <taxon>Bacillati</taxon>
        <taxon>Bacillota</taxon>
        <taxon>Bacilli</taxon>
        <taxon>Bacillales</taxon>
        <taxon>Alicyclobacillaceae</taxon>
        <taxon>Alicyclobacillus</taxon>
    </lineage>
</organism>
<dbReference type="InterPro" id="IPR003663">
    <property type="entry name" value="Sugar/inositol_transpt"/>
</dbReference>
<evidence type="ECO:0000313" key="10">
    <source>
        <dbReference type="EMBL" id="QSO47491.1"/>
    </source>
</evidence>
<keyword evidence="4 8" id="KW-0812">Transmembrane</keyword>
<feature type="transmembrane region" description="Helical" evidence="8">
    <location>
        <begin position="311"/>
        <end position="333"/>
    </location>
</feature>